<dbReference type="GO" id="GO:0005737">
    <property type="term" value="C:cytoplasm"/>
    <property type="evidence" value="ECO:0007669"/>
    <property type="project" value="TreeGrafter"/>
</dbReference>
<dbReference type="EMBL" id="HBFQ01014203">
    <property type="protein sequence ID" value="CAD8835489.1"/>
    <property type="molecule type" value="Transcribed_RNA"/>
</dbReference>
<protein>
    <recommendedName>
        <fullName evidence="2">NADP-dependent oxidoreductase domain-containing protein</fullName>
    </recommendedName>
</protein>
<sequence>MVSLGGTGLQVSSMGFGCMGVTAFYGAAMEDDAAVELFKSAFEMGFKHFDTAEVYRAGDKTNEEQLGNFLKTLPRDSFTVATKFFPGVHEGKCDQETVSAAVDASLSRLGLEYVDLYYCHRPPPTIEQAEEWMRSMKTLVESGKVRHVGLSEYGADWIRRCHAVHPVACVQQEWSLITRGLEDTVVPVYKELNIGVVAYSPLARNLLAGAERPAEGDWRLNTVPRFSEENFAKNQELVGKIAAMGEAKGKSAAQLSLAWLYHQARALGVNMIAIPGTTKVANASSNIGALEVQLSEQEMKDLTELGHLVAGERGNDQYKAMSLEGQQNL</sequence>
<dbReference type="Pfam" id="PF00248">
    <property type="entry name" value="Aldo_ket_red"/>
    <property type="match status" value="1"/>
</dbReference>
<accession>A0A7S0ZXP5</accession>
<name>A0A7S0ZXP5_NOCSC</name>
<dbReference type="InterPro" id="IPR020471">
    <property type="entry name" value="AKR"/>
</dbReference>
<dbReference type="PANTHER" id="PTHR43625">
    <property type="entry name" value="AFLATOXIN B1 ALDEHYDE REDUCTASE"/>
    <property type="match status" value="1"/>
</dbReference>
<reference evidence="3" key="1">
    <citation type="submission" date="2021-01" db="EMBL/GenBank/DDBJ databases">
        <authorList>
            <person name="Corre E."/>
            <person name="Pelletier E."/>
            <person name="Niang G."/>
            <person name="Scheremetjew M."/>
            <person name="Finn R."/>
            <person name="Kale V."/>
            <person name="Holt S."/>
            <person name="Cochrane G."/>
            <person name="Meng A."/>
            <person name="Brown T."/>
            <person name="Cohen L."/>
        </authorList>
    </citation>
    <scope>NUCLEOTIDE SEQUENCE</scope>
</reference>
<feature type="domain" description="NADP-dependent oxidoreductase" evidence="2">
    <location>
        <begin position="14"/>
        <end position="305"/>
    </location>
</feature>
<dbReference type="GO" id="GO:0016491">
    <property type="term" value="F:oxidoreductase activity"/>
    <property type="evidence" value="ECO:0007669"/>
    <property type="project" value="UniProtKB-KW"/>
</dbReference>
<evidence type="ECO:0000259" key="2">
    <source>
        <dbReference type="Pfam" id="PF00248"/>
    </source>
</evidence>
<dbReference type="PANTHER" id="PTHR43625:SF40">
    <property type="entry name" value="ALDO-KETO REDUCTASE YAKC [NADP(+)]"/>
    <property type="match status" value="1"/>
</dbReference>
<keyword evidence="1" id="KW-0560">Oxidoreductase</keyword>
<organism evidence="3">
    <name type="scientific">Noctiluca scintillans</name>
    <name type="common">Sea sparkle</name>
    <name type="synonym">Red tide dinoflagellate</name>
    <dbReference type="NCBI Taxonomy" id="2966"/>
    <lineage>
        <taxon>Eukaryota</taxon>
        <taxon>Sar</taxon>
        <taxon>Alveolata</taxon>
        <taxon>Dinophyceae</taxon>
        <taxon>Noctilucales</taxon>
        <taxon>Noctilucaceae</taxon>
        <taxon>Noctiluca</taxon>
    </lineage>
</organism>
<dbReference type="Gene3D" id="3.20.20.100">
    <property type="entry name" value="NADP-dependent oxidoreductase domain"/>
    <property type="match status" value="1"/>
</dbReference>
<evidence type="ECO:0000313" key="3">
    <source>
        <dbReference type="EMBL" id="CAD8835489.1"/>
    </source>
</evidence>
<gene>
    <name evidence="3" type="ORF">NSCI0253_LOCUS9837</name>
</gene>
<dbReference type="AlphaFoldDB" id="A0A7S0ZXP5"/>
<dbReference type="SUPFAM" id="SSF51430">
    <property type="entry name" value="NAD(P)-linked oxidoreductase"/>
    <property type="match status" value="1"/>
</dbReference>
<dbReference type="InterPro" id="IPR050791">
    <property type="entry name" value="Aldo-Keto_reductase"/>
</dbReference>
<proteinExistence type="predicted"/>
<dbReference type="InterPro" id="IPR036812">
    <property type="entry name" value="NAD(P)_OxRdtase_dom_sf"/>
</dbReference>
<evidence type="ECO:0000256" key="1">
    <source>
        <dbReference type="ARBA" id="ARBA00023002"/>
    </source>
</evidence>
<dbReference type="InterPro" id="IPR023210">
    <property type="entry name" value="NADP_OxRdtase_dom"/>
</dbReference>
<dbReference type="PRINTS" id="PR00069">
    <property type="entry name" value="ALDKETRDTASE"/>
</dbReference>